<protein>
    <submittedName>
        <fullName evidence="2">Uncharacterized protein</fullName>
    </submittedName>
</protein>
<feature type="transmembrane region" description="Helical" evidence="1">
    <location>
        <begin position="7"/>
        <end position="31"/>
    </location>
</feature>
<evidence type="ECO:0000256" key="1">
    <source>
        <dbReference type="SAM" id="Phobius"/>
    </source>
</evidence>
<organism evidence="2 3">
    <name type="scientific">Streptomyces caelestis</name>
    <dbReference type="NCBI Taxonomy" id="36816"/>
    <lineage>
        <taxon>Bacteria</taxon>
        <taxon>Bacillati</taxon>
        <taxon>Actinomycetota</taxon>
        <taxon>Actinomycetes</taxon>
        <taxon>Kitasatosporales</taxon>
        <taxon>Streptomycetaceae</taxon>
        <taxon>Streptomyces</taxon>
    </lineage>
</organism>
<keyword evidence="1" id="KW-0812">Transmembrane</keyword>
<comment type="caution">
    <text evidence="2">The sequence shown here is derived from an EMBL/GenBank/DDBJ whole genome shotgun (WGS) entry which is preliminary data.</text>
</comment>
<dbReference type="Proteomes" id="UP000590647">
    <property type="component" value="Unassembled WGS sequence"/>
</dbReference>
<sequence length="236" mass="25362">MFRSKTFWAGVVSAVVSGAGVVVWQSGWGWFQEEIAGPPELKVYAMDVLGCHPGYFEQPISSLQKRAAEVRSKGGVRIPTTDEPAVLHTTLQGESGQAIVVTGAEVTVLSSEPLPTTGSVIADECGGGIDERVFDVDFSQSPVTVEPQIRRTANGTTVGRDFPFKVSSGDPEQFTFDLKNIDRDVKFAITLKWVSNGEPGSTTLDNGGRGYRAMGMPSKVTRYPLSSLYPERAGKG</sequence>
<reference evidence="2 3" key="1">
    <citation type="submission" date="2020-08" db="EMBL/GenBank/DDBJ databases">
        <title>Sequencing the genomes of 1000 actinobacteria strains.</title>
        <authorList>
            <person name="Klenk H.-P."/>
        </authorList>
    </citation>
    <scope>NUCLEOTIDE SEQUENCE [LARGE SCALE GENOMIC DNA]</scope>
    <source>
        <strain evidence="2 3">DSM 40084</strain>
    </source>
</reference>
<dbReference type="AlphaFoldDB" id="A0A7W9GZ45"/>
<gene>
    <name evidence="2" type="ORF">HDA41_000363</name>
</gene>
<evidence type="ECO:0000313" key="2">
    <source>
        <dbReference type="EMBL" id="MBB5792399.1"/>
    </source>
</evidence>
<keyword evidence="3" id="KW-1185">Reference proteome</keyword>
<name>A0A7W9GZ45_9ACTN</name>
<proteinExistence type="predicted"/>
<evidence type="ECO:0000313" key="3">
    <source>
        <dbReference type="Proteomes" id="UP000590647"/>
    </source>
</evidence>
<dbReference type="RefSeq" id="WP_184979951.1">
    <property type="nucleotide sequence ID" value="NZ_JACHNE010000001.1"/>
</dbReference>
<keyword evidence="1" id="KW-1133">Transmembrane helix</keyword>
<accession>A0A7W9GZ45</accession>
<keyword evidence="1" id="KW-0472">Membrane</keyword>
<dbReference type="EMBL" id="JACHNE010000001">
    <property type="protein sequence ID" value="MBB5792399.1"/>
    <property type="molecule type" value="Genomic_DNA"/>
</dbReference>